<dbReference type="Gene3D" id="3.30.70.330">
    <property type="match status" value="1"/>
</dbReference>
<sequence>MASLNPYAPLFLPPVKAPPVPSLSISPPFCANGSPYHSDAIFQQPICPFAVGLHPPEALRIPGFVSAPIHELPFYCYHYFYYHDHRVGTDSGAPFPWSPRAFVQVVVPYIPPSAATLSPWPAFPVSGEGLLAPPLACYAPLPPVLPETQEVPPTTLFSSQGGGGKPPQAAVLLRKRIKVGPPRWRVKVHNKNGVSAAGGGVWTVRGMFGGVRRGPKRGQYRGLRSALLVPRLRCFRSSPAEPLVSEQFQFKADGVPEGSGYSPRVDDGDGRTTVMIKNLPNKLRKEELLQILDMHCLAENEKLAVLVRQGNQQSVLSRFNFFYLPIDFGTGCNLGYAFVNFTSAAAARRLHHAYHQFSWKSYGSSKVCEVTYARIQGLPALLKHFRGSTFRCSSPDVLALHFVPYRDGVLQGQCRSVGKLIPHHITT</sequence>
<dbReference type="Proteomes" id="UP000652761">
    <property type="component" value="Unassembled WGS sequence"/>
</dbReference>
<dbReference type="InterPro" id="IPR007201">
    <property type="entry name" value="Mei2-like_Rrm_C"/>
</dbReference>
<gene>
    <name evidence="3" type="ORF">Taro_052085</name>
</gene>
<dbReference type="InterPro" id="IPR012677">
    <property type="entry name" value="Nucleotide-bd_a/b_plait_sf"/>
</dbReference>
<dbReference type="InterPro" id="IPR000504">
    <property type="entry name" value="RRM_dom"/>
</dbReference>
<dbReference type="InterPro" id="IPR035979">
    <property type="entry name" value="RBD_domain_sf"/>
</dbReference>
<dbReference type="PROSITE" id="PS50102">
    <property type="entry name" value="RRM"/>
    <property type="match status" value="1"/>
</dbReference>
<evidence type="ECO:0000259" key="2">
    <source>
        <dbReference type="PROSITE" id="PS50102"/>
    </source>
</evidence>
<organism evidence="3 4">
    <name type="scientific">Colocasia esculenta</name>
    <name type="common">Wild taro</name>
    <name type="synonym">Arum esculentum</name>
    <dbReference type="NCBI Taxonomy" id="4460"/>
    <lineage>
        <taxon>Eukaryota</taxon>
        <taxon>Viridiplantae</taxon>
        <taxon>Streptophyta</taxon>
        <taxon>Embryophyta</taxon>
        <taxon>Tracheophyta</taxon>
        <taxon>Spermatophyta</taxon>
        <taxon>Magnoliopsida</taxon>
        <taxon>Liliopsida</taxon>
        <taxon>Araceae</taxon>
        <taxon>Aroideae</taxon>
        <taxon>Colocasieae</taxon>
        <taxon>Colocasia</taxon>
    </lineage>
</organism>
<dbReference type="GO" id="GO:0003723">
    <property type="term" value="F:RNA binding"/>
    <property type="evidence" value="ECO:0007669"/>
    <property type="project" value="UniProtKB-UniRule"/>
</dbReference>
<evidence type="ECO:0000256" key="1">
    <source>
        <dbReference type="PROSITE-ProRule" id="PRU00176"/>
    </source>
</evidence>
<dbReference type="EMBL" id="NMUH01008649">
    <property type="protein sequence ID" value="MQM19085.1"/>
    <property type="molecule type" value="Genomic_DNA"/>
</dbReference>
<dbReference type="AlphaFoldDB" id="A0A843XIY1"/>
<evidence type="ECO:0000313" key="4">
    <source>
        <dbReference type="Proteomes" id="UP000652761"/>
    </source>
</evidence>
<accession>A0A843XIY1</accession>
<evidence type="ECO:0000313" key="3">
    <source>
        <dbReference type="EMBL" id="MQM19085.1"/>
    </source>
</evidence>
<protein>
    <recommendedName>
        <fullName evidence="2">RRM domain-containing protein</fullName>
    </recommendedName>
</protein>
<dbReference type="Pfam" id="PF04059">
    <property type="entry name" value="RRM_2"/>
    <property type="match status" value="1"/>
</dbReference>
<keyword evidence="1" id="KW-0694">RNA-binding</keyword>
<keyword evidence="4" id="KW-1185">Reference proteome</keyword>
<feature type="domain" description="RRM" evidence="2">
    <location>
        <begin position="272"/>
        <end position="375"/>
    </location>
</feature>
<name>A0A843XIY1_COLES</name>
<reference evidence="3" key="1">
    <citation type="submission" date="2017-07" db="EMBL/GenBank/DDBJ databases">
        <title>Taro Niue Genome Assembly and Annotation.</title>
        <authorList>
            <person name="Atibalentja N."/>
            <person name="Keating K."/>
            <person name="Fields C.J."/>
        </authorList>
    </citation>
    <scope>NUCLEOTIDE SEQUENCE</scope>
    <source>
        <strain evidence="3">Niue_2</strain>
        <tissue evidence="3">Leaf</tissue>
    </source>
</reference>
<proteinExistence type="predicted"/>
<dbReference type="SUPFAM" id="SSF54928">
    <property type="entry name" value="RNA-binding domain, RBD"/>
    <property type="match status" value="1"/>
</dbReference>
<comment type="caution">
    <text evidence="3">The sequence shown here is derived from an EMBL/GenBank/DDBJ whole genome shotgun (WGS) entry which is preliminary data.</text>
</comment>
<dbReference type="OrthoDB" id="417481at2759"/>